<dbReference type="AlphaFoldDB" id="A0AAE1AX57"/>
<dbReference type="EMBL" id="JAWDGP010001071">
    <property type="protein sequence ID" value="KAK3795319.1"/>
    <property type="molecule type" value="Genomic_DNA"/>
</dbReference>
<protein>
    <submittedName>
        <fullName evidence="1">Uncharacterized protein</fullName>
    </submittedName>
</protein>
<name>A0AAE1AX57_9GAST</name>
<comment type="caution">
    <text evidence="1">The sequence shown here is derived from an EMBL/GenBank/DDBJ whole genome shotgun (WGS) entry which is preliminary data.</text>
</comment>
<organism evidence="1 2">
    <name type="scientific">Elysia crispata</name>
    <name type="common">lettuce slug</name>
    <dbReference type="NCBI Taxonomy" id="231223"/>
    <lineage>
        <taxon>Eukaryota</taxon>
        <taxon>Metazoa</taxon>
        <taxon>Spiralia</taxon>
        <taxon>Lophotrochozoa</taxon>
        <taxon>Mollusca</taxon>
        <taxon>Gastropoda</taxon>
        <taxon>Heterobranchia</taxon>
        <taxon>Euthyneura</taxon>
        <taxon>Panpulmonata</taxon>
        <taxon>Sacoglossa</taxon>
        <taxon>Placobranchoidea</taxon>
        <taxon>Plakobranchidae</taxon>
        <taxon>Elysia</taxon>
    </lineage>
</organism>
<evidence type="ECO:0000313" key="1">
    <source>
        <dbReference type="EMBL" id="KAK3795319.1"/>
    </source>
</evidence>
<reference evidence="1" key="1">
    <citation type="journal article" date="2023" name="G3 (Bethesda)">
        <title>A reference genome for the long-term kleptoplast-retaining sea slug Elysia crispata morphotype clarki.</title>
        <authorList>
            <person name="Eastman K.E."/>
            <person name="Pendleton A.L."/>
            <person name="Shaikh M.A."/>
            <person name="Suttiyut T."/>
            <person name="Ogas R."/>
            <person name="Tomko P."/>
            <person name="Gavelis G."/>
            <person name="Widhalm J.R."/>
            <person name="Wisecaver J.H."/>
        </authorList>
    </citation>
    <scope>NUCLEOTIDE SEQUENCE</scope>
    <source>
        <strain evidence="1">ECLA1</strain>
    </source>
</reference>
<dbReference type="Proteomes" id="UP001283361">
    <property type="component" value="Unassembled WGS sequence"/>
</dbReference>
<proteinExistence type="predicted"/>
<gene>
    <name evidence="1" type="ORF">RRG08_019594</name>
</gene>
<accession>A0AAE1AX57</accession>
<sequence>MTYLAILIGIPRTLDLTRHIPVFLSWEMSKSFQQLEKSIGPALDTNTTTFCMSALSTPNYHEEAILVCRATLVYAPDARAVAEFLDSPCFSHLDDVQLERVEEVWISSKSSKLHILLVQFSFLSSNRMF</sequence>
<evidence type="ECO:0000313" key="2">
    <source>
        <dbReference type="Proteomes" id="UP001283361"/>
    </source>
</evidence>
<keyword evidence="2" id="KW-1185">Reference proteome</keyword>